<organism evidence="2 3">
    <name type="scientific">Furfurilactobacillus milii</name>
    <dbReference type="NCBI Taxonomy" id="2888272"/>
    <lineage>
        <taxon>Bacteria</taxon>
        <taxon>Bacillati</taxon>
        <taxon>Bacillota</taxon>
        <taxon>Bacilli</taxon>
        <taxon>Lactobacillales</taxon>
        <taxon>Lactobacillaceae</taxon>
        <taxon>Furfurilactobacillus</taxon>
    </lineage>
</organism>
<evidence type="ECO:0000313" key="3">
    <source>
        <dbReference type="Proteomes" id="UP000449209"/>
    </source>
</evidence>
<gene>
    <name evidence="2" type="ORF">GB993_12625</name>
    <name evidence="1" type="ORF">NNA32_08765</name>
</gene>
<dbReference type="EMBL" id="WEZQ01000027">
    <property type="protein sequence ID" value="MYV18324.1"/>
    <property type="molecule type" value="Genomic_DNA"/>
</dbReference>
<dbReference type="RefSeq" id="WP_161001746.1">
    <property type="nucleotide sequence ID" value="NZ_JAIWJF010000002.1"/>
</dbReference>
<reference evidence="2 3" key="1">
    <citation type="journal article" date="2019" name="Appl. Environ. Microbiol.">
        <title>Genetic determinants of hydroxycinnamic acid metabolism in heterofermentative lactobacilli.</title>
        <authorList>
            <person name="Gaur G."/>
            <person name="Oh J.H."/>
            <person name="Filannino P."/>
            <person name="Gobbetti M."/>
            <person name="van Pijkeren J.P."/>
            <person name="Ganzle M.G."/>
        </authorList>
    </citation>
    <scope>NUCLEOTIDE SEQUENCE [LARGE SCALE GENOMIC DNA]</scope>
    <source>
        <strain evidence="2 3">C5</strain>
    </source>
</reference>
<dbReference type="InterPro" id="IPR019644">
    <property type="entry name" value="DUF2508"/>
</dbReference>
<dbReference type="Proteomes" id="UP001152867">
    <property type="component" value="Unassembled WGS sequence"/>
</dbReference>
<evidence type="ECO:0000313" key="4">
    <source>
        <dbReference type="Proteomes" id="UP001152867"/>
    </source>
</evidence>
<sequence>MLFSRRPRLRGQYNEALLDDIDRAKRSWDRAVETQTAVVDEGNGRELSAQTALARQKYMLLFREARERKVRGRLQASVIDN</sequence>
<dbReference type="Pfam" id="PF10704">
    <property type="entry name" value="DUF2508"/>
    <property type="match status" value="1"/>
</dbReference>
<name>A0A6N9I6G9_9LACO</name>
<reference evidence="1" key="2">
    <citation type="submission" date="2022-06" db="EMBL/GenBank/DDBJ databases">
        <title>Antifungal cultures and metabolites of lactic acid bacteria for use in dairy fermentations.</title>
        <authorList>
            <person name="Zhao Z."/>
            <person name="Gaenzle M."/>
        </authorList>
    </citation>
    <scope>NUCLEOTIDE SEQUENCE</scope>
    <source>
        <strain evidence="1">FUA3126</strain>
    </source>
</reference>
<dbReference type="EMBL" id="JANDJP010000011">
    <property type="protein sequence ID" value="MDF9914336.1"/>
    <property type="molecule type" value="Genomic_DNA"/>
</dbReference>
<proteinExistence type="predicted"/>
<dbReference type="OrthoDB" id="2167041at2"/>
<accession>A0A6N9I6G9</accession>
<protein>
    <submittedName>
        <fullName evidence="2">DUF2508 family protein</fullName>
    </submittedName>
    <submittedName>
        <fullName evidence="1">YaaL family protein</fullName>
    </submittedName>
</protein>
<comment type="caution">
    <text evidence="2">The sequence shown here is derived from an EMBL/GenBank/DDBJ whole genome shotgun (WGS) entry which is preliminary data.</text>
</comment>
<evidence type="ECO:0000313" key="2">
    <source>
        <dbReference type="EMBL" id="MYV18324.1"/>
    </source>
</evidence>
<evidence type="ECO:0000313" key="1">
    <source>
        <dbReference type="EMBL" id="MDF9914336.1"/>
    </source>
</evidence>
<keyword evidence="4" id="KW-1185">Reference proteome</keyword>
<dbReference type="AlphaFoldDB" id="A0A6N9I6G9"/>
<dbReference type="Proteomes" id="UP000449209">
    <property type="component" value="Unassembled WGS sequence"/>
</dbReference>